<evidence type="ECO:0000313" key="7">
    <source>
        <dbReference type="Proteomes" id="UP000594262"/>
    </source>
</evidence>
<dbReference type="PANTHER" id="PTHR23121:SF9">
    <property type="entry name" value="SODIUM-DEPENDENT GLUCOSE TRANSPORTER 1"/>
    <property type="match status" value="1"/>
</dbReference>
<dbReference type="Gene3D" id="1.20.1250.20">
    <property type="entry name" value="MFS general substrate transporter like domains"/>
    <property type="match status" value="1"/>
</dbReference>
<proteinExistence type="predicted"/>
<dbReference type="InterPro" id="IPR036259">
    <property type="entry name" value="MFS_trans_sf"/>
</dbReference>
<feature type="compositionally biased region" description="Low complexity" evidence="4">
    <location>
        <begin position="258"/>
        <end position="274"/>
    </location>
</feature>
<organism evidence="6 7">
    <name type="scientific">Clytia hemisphaerica</name>
    <dbReference type="NCBI Taxonomy" id="252671"/>
    <lineage>
        <taxon>Eukaryota</taxon>
        <taxon>Metazoa</taxon>
        <taxon>Cnidaria</taxon>
        <taxon>Hydrozoa</taxon>
        <taxon>Hydroidolina</taxon>
        <taxon>Leptothecata</taxon>
        <taxon>Obeliida</taxon>
        <taxon>Clytiidae</taxon>
        <taxon>Clytia</taxon>
    </lineage>
</organism>
<keyword evidence="2 5" id="KW-1133">Transmembrane helix</keyword>
<feature type="region of interest" description="Disordered" evidence="4">
    <location>
        <begin position="256"/>
        <end position="284"/>
    </location>
</feature>
<dbReference type="PANTHER" id="PTHR23121">
    <property type="entry name" value="SODIUM-DEPENDENT GLUCOSE TRANSPORTER 1"/>
    <property type="match status" value="1"/>
</dbReference>
<dbReference type="SUPFAM" id="SSF103473">
    <property type="entry name" value="MFS general substrate transporter"/>
    <property type="match status" value="1"/>
</dbReference>
<keyword evidence="7" id="KW-1185">Reference proteome</keyword>
<dbReference type="EnsemblMetazoa" id="CLYHEMT011341.2">
    <property type="protein sequence ID" value="CLYHEMP011341.2"/>
    <property type="gene ID" value="CLYHEMG011341"/>
</dbReference>
<name>A0A7M5VC13_9CNID</name>
<accession>A0A7M5VC13</accession>
<feature type="transmembrane region" description="Helical" evidence="5">
    <location>
        <begin position="110"/>
        <end position="131"/>
    </location>
</feature>
<dbReference type="Proteomes" id="UP000594262">
    <property type="component" value="Unplaced"/>
</dbReference>
<evidence type="ECO:0000256" key="1">
    <source>
        <dbReference type="ARBA" id="ARBA00022692"/>
    </source>
</evidence>
<keyword evidence="3 5" id="KW-0472">Membrane</keyword>
<evidence type="ECO:0000313" key="6">
    <source>
        <dbReference type="EnsemblMetazoa" id="CLYHEMP011341.2"/>
    </source>
</evidence>
<evidence type="ECO:0000256" key="4">
    <source>
        <dbReference type="SAM" id="MobiDB-lite"/>
    </source>
</evidence>
<sequence length="284" mass="30712">FGGYIYSYAVKGTVSMTSDQGAYLTSMYWGFFSLGRFLGIIIAFFASPKSMLMANVIGCFISSMVFAAGQSNLKAIYVGTCMLGLSLSSTAPSVIAMAEQYVDLTAHTTSILVISSALGELTMPVMVGQAFERVGTSIVPATVLLICFLGFVGYCLLLTFDNDKAYEHVSAIWKVVRNFLCFGCESKRSKAAKEYTSLESSSDYASSSDLSEEMNNDVIKPDQIPKPDLFTGRVQPPPDIEVIDESLIIADFVYGGSDTDVTNTDVTTTPTKTADVSKKEEPKK</sequence>
<evidence type="ECO:0000256" key="2">
    <source>
        <dbReference type="ARBA" id="ARBA00022989"/>
    </source>
</evidence>
<feature type="compositionally biased region" description="Basic and acidic residues" evidence="4">
    <location>
        <begin position="275"/>
        <end position="284"/>
    </location>
</feature>
<feature type="transmembrane region" description="Helical" evidence="5">
    <location>
        <begin position="26"/>
        <end position="45"/>
    </location>
</feature>
<reference evidence="6" key="1">
    <citation type="submission" date="2021-01" db="UniProtKB">
        <authorList>
            <consortium name="EnsemblMetazoa"/>
        </authorList>
    </citation>
    <scope>IDENTIFICATION</scope>
</reference>
<evidence type="ECO:0000256" key="5">
    <source>
        <dbReference type="SAM" id="Phobius"/>
    </source>
</evidence>
<dbReference type="AlphaFoldDB" id="A0A7M5VC13"/>
<feature type="transmembrane region" description="Helical" evidence="5">
    <location>
        <begin position="137"/>
        <end position="160"/>
    </location>
</feature>
<protein>
    <submittedName>
        <fullName evidence="6">Uncharacterized protein</fullName>
    </submittedName>
</protein>
<evidence type="ECO:0000256" key="3">
    <source>
        <dbReference type="ARBA" id="ARBA00023136"/>
    </source>
</evidence>
<feature type="transmembrane region" description="Helical" evidence="5">
    <location>
        <begin position="75"/>
        <end position="98"/>
    </location>
</feature>
<feature type="transmembrane region" description="Helical" evidence="5">
    <location>
        <begin position="52"/>
        <end position="69"/>
    </location>
</feature>
<keyword evidence="1 5" id="KW-0812">Transmembrane</keyword>